<accession>A0A6G0Z3C2</accession>
<proteinExistence type="predicted"/>
<gene>
    <name evidence="1" type="ORF">FWK35_00019806</name>
</gene>
<dbReference type="EMBL" id="VUJU01001470">
    <property type="protein sequence ID" value="KAF0765161.1"/>
    <property type="molecule type" value="Genomic_DNA"/>
</dbReference>
<dbReference type="Gene3D" id="3.30.420.10">
    <property type="entry name" value="Ribonuclease H-like superfamily/Ribonuclease H"/>
    <property type="match status" value="1"/>
</dbReference>
<reference evidence="1 2" key="1">
    <citation type="submission" date="2019-08" db="EMBL/GenBank/DDBJ databases">
        <title>Whole genome of Aphis craccivora.</title>
        <authorList>
            <person name="Voronova N.V."/>
            <person name="Shulinski R.S."/>
            <person name="Bandarenka Y.V."/>
            <person name="Zhorov D.G."/>
            <person name="Warner D."/>
        </authorList>
    </citation>
    <scope>NUCLEOTIDE SEQUENCE [LARGE SCALE GENOMIC DNA]</scope>
    <source>
        <strain evidence="1">180601</strain>
        <tissue evidence="1">Whole Body</tissue>
    </source>
</reference>
<comment type="caution">
    <text evidence="1">The sequence shown here is derived from an EMBL/GenBank/DDBJ whole genome shotgun (WGS) entry which is preliminary data.</text>
</comment>
<dbReference type="AlphaFoldDB" id="A0A6G0Z3C2"/>
<sequence>MAKDNGHTVLNPIQLAWAMVKGYVKQKNTTFKIDDVHQLLNTAIERVTPQNWQNFIKHVIEEENRIWKADDIMDEMIDAMEPCIMNITGETTSTDDSE</sequence>
<keyword evidence="2" id="KW-1185">Reference proteome</keyword>
<protein>
    <submittedName>
        <fullName evidence="1">DDE 3 domain-containing protein</fullName>
    </submittedName>
</protein>
<dbReference type="OrthoDB" id="6615737at2759"/>
<dbReference type="Proteomes" id="UP000478052">
    <property type="component" value="Unassembled WGS sequence"/>
</dbReference>
<evidence type="ECO:0000313" key="2">
    <source>
        <dbReference type="Proteomes" id="UP000478052"/>
    </source>
</evidence>
<evidence type="ECO:0000313" key="1">
    <source>
        <dbReference type="EMBL" id="KAF0765161.1"/>
    </source>
</evidence>
<organism evidence="1 2">
    <name type="scientific">Aphis craccivora</name>
    <name type="common">Cowpea aphid</name>
    <dbReference type="NCBI Taxonomy" id="307492"/>
    <lineage>
        <taxon>Eukaryota</taxon>
        <taxon>Metazoa</taxon>
        <taxon>Ecdysozoa</taxon>
        <taxon>Arthropoda</taxon>
        <taxon>Hexapoda</taxon>
        <taxon>Insecta</taxon>
        <taxon>Pterygota</taxon>
        <taxon>Neoptera</taxon>
        <taxon>Paraneoptera</taxon>
        <taxon>Hemiptera</taxon>
        <taxon>Sternorrhyncha</taxon>
        <taxon>Aphidomorpha</taxon>
        <taxon>Aphidoidea</taxon>
        <taxon>Aphididae</taxon>
        <taxon>Aphidini</taxon>
        <taxon>Aphis</taxon>
        <taxon>Aphis</taxon>
    </lineage>
</organism>
<dbReference type="GO" id="GO:0003676">
    <property type="term" value="F:nucleic acid binding"/>
    <property type="evidence" value="ECO:0007669"/>
    <property type="project" value="InterPro"/>
</dbReference>
<dbReference type="InterPro" id="IPR036397">
    <property type="entry name" value="RNaseH_sf"/>
</dbReference>
<name>A0A6G0Z3C2_APHCR</name>